<feature type="domain" description="HMG box" evidence="6">
    <location>
        <begin position="29"/>
        <end position="96"/>
    </location>
</feature>
<dbReference type="Gene3D" id="1.10.30.10">
    <property type="entry name" value="High mobility group box domain"/>
    <property type="match status" value="1"/>
</dbReference>
<evidence type="ECO:0000259" key="6">
    <source>
        <dbReference type="PROSITE" id="PS50118"/>
    </source>
</evidence>
<dbReference type="InterPro" id="IPR036910">
    <property type="entry name" value="HMG_box_dom_sf"/>
</dbReference>
<evidence type="ECO:0000313" key="8">
    <source>
        <dbReference type="Proteomes" id="UP001620645"/>
    </source>
</evidence>
<dbReference type="SUPFAM" id="SSF47095">
    <property type="entry name" value="HMG-box"/>
    <property type="match status" value="1"/>
</dbReference>
<dbReference type="InterPro" id="IPR051965">
    <property type="entry name" value="ChromReg_NeuronalGeneExpr"/>
</dbReference>
<protein>
    <recommendedName>
        <fullName evidence="6">HMG box domain-containing protein</fullName>
    </recommendedName>
</protein>
<dbReference type="GO" id="GO:0003677">
    <property type="term" value="F:DNA binding"/>
    <property type="evidence" value="ECO:0007669"/>
    <property type="project" value="UniProtKB-UniRule"/>
</dbReference>
<dbReference type="Proteomes" id="UP001620645">
    <property type="component" value="Unassembled WGS sequence"/>
</dbReference>
<dbReference type="PANTHER" id="PTHR46040:SF3">
    <property type="entry name" value="HIGH MOBILITY GROUP PROTEIN 2"/>
    <property type="match status" value="1"/>
</dbReference>
<keyword evidence="8" id="KW-1185">Reference proteome</keyword>
<accession>A0ABD2ITQ9</accession>
<evidence type="ECO:0000256" key="5">
    <source>
        <dbReference type="SAM" id="MobiDB-lite"/>
    </source>
</evidence>
<dbReference type="EMBL" id="JBICCN010000254">
    <property type="protein sequence ID" value="KAL3083374.1"/>
    <property type="molecule type" value="Genomic_DNA"/>
</dbReference>
<dbReference type="PROSITE" id="PS50118">
    <property type="entry name" value="HMG_BOX_2"/>
    <property type="match status" value="1"/>
</dbReference>
<name>A0ABD2ITQ9_HETSC</name>
<feature type="region of interest" description="Disordered" evidence="5">
    <location>
        <begin position="234"/>
        <end position="266"/>
    </location>
</feature>
<dbReference type="PANTHER" id="PTHR46040">
    <property type="entry name" value="HIGH MOBILITY GROUP PROTEIN 2"/>
    <property type="match status" value="1"/>
</dbReference>
<keyword evidence="2 3" id="KW-0539">Nucleus</keyword>
<feature type="region of interest" description="Disordered" evidence="5">
    <location>
        <begin position="1"/>
        <end position="32"/>
    </location>
</feature>
<feature type="compositionally biased region" description="Basic and acidic residues" evidence="5">
    <location>
        <begin position="257"/>
        <end position="266"/>
    </location>
</feature>
<keyword evidence="1 3" id="KW-0238">DNA-binding</keyword>
<gene>
    <name evidence="7" type="ORF">niasHS_011176</name>
</gene>
<keyword evidence="4" id="KW-0175">Coiled coil</keyword>
<proteinExistence type="predicted"/>
<feature type="DNA-binding region" description="HMG box" evidence="3">
    <location>
        <begin position="29"/>
        <end position="96"/>
    </location>
</feature>
<dbReference type="InterPro" id="IPR009071">
    <property type="entry name" value="HMG_box_dom"/>
</dbReference>
<comment type="caution">
    <text evidence="7">The sequence shown here is derived from an EMBL/GenBank/DDBJ whole genome shotgun (WGS) entry which is preliminary data.</text>
</comment>
<evidence type="ECO:0000313" key="7">
    <source>
        <dbReference type="EMBL" id="KAL3083374.1"/>
    </source>
</evidence>
<evidence type="ECO:0000256" key="4">
    <source>
        <dbReference type="SAM" id="Coils"/>
    </source>
</evidence>
<sequence>MVGKQKVANSPKQNDSKEKEKQLRDKNAPKIPINAYQRYVTHRLKESPSKKFGTSREAMANFAAEWGAMEPQNKKPFFDEYIAERSEYSKKMEDYKKTDDYKAFQMQKSAKRLKLTKGHSTIAGHHRPLHLPPNVKQIFSREFLEYNKSQEKSMRDTRAQISEVESQIELLDQNIASLNDQMRAVQSATRADEAAIAQMGDKMQRWCRIVREALGMDTDASLEAVIEGAERLMDERNDAGGSEMQRARASLQQAMRKAAEETGQKK</sequence>
<feature type="compositionally biased region" description="Basic and acidic residues" evidence="5">
    <location>
        <begin position="14"/>
        <end position="28"/>
    </location>
</feature>
<dbReference type="SMART" id="SM00398">
    <property type="entry name" value="HMG"/>
    <property type="match status" value="1"/>
</dbReference>
<dbReference type="AlphaFoldDB" id="A0ABD2ITQ9"/>
<evidence type="ECO:0000256" key="2">
    <source>
        <dbReference type="ARBA" id="ARBA00023242"/>
    </source>
</evidence>
<evidence type="ECO:0000256" key="3">
    <source>
        <dbReference type="PROSITE-ProRule" id="PRU00267"/>
    </source>
</evidence>
<evidence type="ECO:0000256" key="1">
    <source>
        <dbReference type="ARBA" id="ARBA00023125"/>
    </source>
</evidence>
<organism evidence="7 8">
    <name type="scientific">Heterodera schachtii</name>
    <name type="common">Sugarbeet cyst nematode worm</name>
    <name type="synonym">Tylenchus schachtii</name>
    <dbReference type="NCBI Taxonomy" id="97005"/>
    <lineage>
        <taxon>Eukaryota</taxon>
        <taxon>Metazoa</taxon>
        <taxon>Ecdysozoa</taxon>
        <taxon>Nematoda</taxon>
        <taxon>Chromadorea</taxon>
        <taxon>Rhabditida</taxon>
        <taxon>Tylenchina</taxon>
        <taxon>Tylenchomorpha</taxon>
        <taxon>Tylenchoidea</taxon>
        <taxon>Heteroderidae</taxon>
        <taxon>Heteroderinae</taxon>
        <taxon>Heterodera</taxon>
    </lineage>
</organism>
<reference evidence="7 8" key="1">
    <citation type="submission" date="2024-10" db="EMBL/GenBank/DDBJ databases">
        <authorList>
            <person name="Kim D."/>
        </authorList>
    </citation>
    <scope>NUCLEOTIDE SEQUENCE [LARGE SCALE GENOMIC DNA]</scope>
    <source>
        <strain evidence="7">Taebaek</strain>
    </source>
</reference>
<dbReference type="GO" id="GO:0005634">
    <property type="term" value="C:nucleus"/>
    <property type="evidence" value="ECO:0007669"/>
    <property type="project" value="UniProtKB-UniRule"/>
</dbReference>
<feature type="coiled-coil region" evidence="4">
    <location>
        <begin position="147"/>
        <end position="188"/>
    </location>
</feature>